<dbReference type="Proteomes" id="UP000008632">
    <property type="component" value="Chromosome"/>
</dbReference>
<name>E6WPX3_PSEUU</name>
<dbReference type="eggNOG" id="COG0793">
    <property type="taxonomic scope" value="Bacteria"/>
</dbReference>
<dbReference type="GO" id="GO:0004252">
    <property type="term" value="F:serine-type endopeptidase activity"/>
    <property type="evidence" value="ECO:0007669"/>
    <property type="project" value="UniProtKB-EC"/>
</dbReference>
<dbReference type="EMBL" id="CP002446">
    <property type="protein sequence ID" value="ADV26151.1"/>
    <property type="molecule type" value="Genomic_DNA"/>
</dbReference>
<keyword evidence="2 5" id="KW-0645">Protease</keyword>
<dbReference type="OrthoDB" id="9812068at2"/>
<dbReference type="Pfam" id="PF11818">
    <property type="entry name" value="DUF3340"/>
    <property type="match status" value="1"/>
</dbReference>
<keyword evidence="10" id="KW-1185">Reference proteome</keyword>
<reference evidence="9 10" key="1">
    <citation type="submission" date="2011-01" db="EMBL/GenBank/DDBJ databases">
        <title>Complete sequence of Pseudoxanthomonas suwonensis 11-1.</title>
        <authorList>
            <consortium name="US DOE Joint Genome Institute"/>
            <person name="Lucas S."/>
            <person name="Copeland A."/>
            <person name="Lapidus A."/>
            <person name="Cheng J.-F."/>
            <person name="Goodwin L."/>
            <person name="Pitluck S."/>
            <person name="Teshima H."/>
            <person name="Detter J.C."/>
            <person name="Han C."/>
            <person name="Tapia R."/>
            <person name="Land M."/>
            <person name="Hauser L."/>
            <person name="Kyrpides N."/>
            <person name="Ivanova N."/>
            <person name="Ovchinnikova G."/>
            <person name="Siebers A.K."/>
            <person name="Allgaier M."/>
            <person name="Thelen M.P."/>
            <person name="Hugenholtz P."/>
            <person name="Gladden J."/>
            <person name="Woyke T."/>
        </authorList>
    </citation>
    <scope>NUCLEOTIDE SEQUENCE [LARGE SCALE GENOMIC DNA]</scope>
    <source>
        <strain evidence="10">11-1</strain>
    </source>
</reference>
<dbReference type="Gene3D" id="3.90.226.10">
    <property type="entry name" value="2-enoyl-CoA Hydratase, Chain A, domain 1"/>
    <property type="match status" value="1"/>
</dbReference>
<dbReference type="FunFam" id="3.90.226.10:FF:000090">
    <property type="entry name" value="Tail-specific protease"/>
    <property type="match status" value="1"/>
</dbReference>
<evidence type="ECO:0000256" key="4">
    <source>
        <dbReference type="ARBA" id="ARBA00022825"/>
    </source>
</evidence>
<dbReference type="GO" id="GO:0006508">
    <property type="term" value="P:proteolysis"/>
    <property type="evidence" value="ECO:0007669"/>
    <property type="project" value="UniProtKB-KW"/>
</dbReference>
<dbReference type="HOGENOM" id="CLU_016199_1_0_6"/>
<proteinExistence type="inferred from homology"/>
<dbReference type="SUPFAM" id="SSF52096">
    <property type="entry name" value="ClpP/crotonase"/>
    <property type="match status" value="1"/>
</dbReference>
<dbReference type="PANTHER" id="PTHR32060:SF22">
    <property type="entry name" value="CARBOXYL-TERMINAL-PROCESSING PEPTIDASE 3, CHLOROPLASTIC"/>
    <property type="match status" value="1"/>
</dbReference>
<dbReference type="NCBIfam" id="TIGR00225">
    <property type="entry name" value="prc"/>
    <property type="match status" value="1"/>
</dbReference>
<evidence type="ECO:0000256" key="1">
    <source>
        <dbReference type="ARBA" id="ARBA00009179"/>
    </source>
</evidence>
<dbReference type="KEGG" id="psu:Psesu_0289"/>
<evidence type="ECO:0000256" key="6">
    <source>
        <dbReference type="SAM" id="MobiDB-lite"/>
    </source>
</evidence>
<keyword evidence="4 5" id="KW-0720">Serine protease</keyword>
<dbReference type="Pfam" id="PF00595">
    <property type="entry name" value="PDZ"/>
    <property type="match status" value="1"/>
</dbReference>
<dbReference type="CDD" id="cd07560">
    <property type="entry name" value="Peptidase_S41_CPP"/>
    <property type="match status" value="1"/>
</dbReference>
<dbReference type="InterPro" id="IPR036034">
    <property type="entry name" value="PDZ_sf"/>
</dbReference>
<dbReference type="Pfam" id="PF03572">
    <property type="entry name" value="Peptidase_S41"/>
    <property type="match status" value="1"/>
</dbReference>
<dbReference type="InterPro" id="IPR005151">
    <property type="entry name" value="Tail-specific_protease"/>
</dbReference>
<dbReference type="PANTHER" id="PTHR32060">
    <property type="entry name" value="TAIL-SPECIFIC PROTEASE"/>
    <property type="match status" value="1"/>
</dbReference>
<sequence>MKSRITAVLFAFLLAVPAVLLARNEAPASVGLAPTADQATTSKLVYGLLSDSRYAYRPRPADDAMSEDIFRRYLEALDGSKQFFTADDIKRFEPYRLRMDDAVRGGDPSPAFAMFQVYRERVVERVAYAQKLLKGEFDFSGEERWEYDREHAPWAADAAELDQVWRKSVMNDWLRLKLAGKEPAEIRKTLEKRYAQLARSVDQLKGEDVFSLFLNAYTASIDPHTDYLNPRTAENFNQAMSLSLEGIGAQLQRQEDVVVVREIIPGGPAAMDGTLKAGDRIVGVGQGKSGAIEDVVGWRIDDVVAKIRGAKGTQVRLEYIPAENGIDGEHRTVTLTRARVQLSEQAAKSKLYNIPAQEGLPARKIGVIELPTFYQDFEGRRRNGTDYTSATRDVADLLARFKEQKVDGVVLDLRNNGGGSLDEAVQLTGLFIDRGPVVQVRESGGRVSVNSDNKPGVAWDGPLAVLVNRGSASASEIFAGAMQDYGRALIIGETTFGKGTVQNLVDLDRWPTSEGPRFGHVKLTIAQFFRIEGGSTQHKGVVPDIAYPLSVDANEFGESTYDNALPWTRIAAVPHDRYGNFQPLLPQLQALHARRIADDLEFQWWSEDVARYREEKARKYLSLNEDERRTERERQEKQRKERQAIRKEKGLDLDPLAEDFDDGLTAAERDVVKDAAREKAAEKRPDPLQREAAAILANAIGLLEKDTPLTAQVLPRTASAVRWAR</sequence>
<keyword evidence="7" id="KW-0732">Signal</keyword>
<organism evidence="9 10">
    <name type="scientific">Pseudoxanthomonas suwonensis (strain 11-1)</name>
    <dbReference type="NCBI Taxonomy" id="743721"/>
    <lineage>
        <taxon>Bacteria</taxon>
        <taxon>Pseudomonadati</taxon>
        <taxon>Pseudomonadota</taxon>
        <taxon>Gammaproteobacteria</taxon>
        <taxon>Lysobacterales</taxon>
        <taxon>Lysobacteraceae</taxon>
        <taxon>Pseudoxanthomonas</taxon>
    </lineage>
</organism>
<dbReference type="InterPro" id="IPR020992">
    <property type="entry name" value="Tail_Prtase_C"/>
</dbReference>
<dbReference type="GO" id="GO:0007165">
    <property type="term" value="P:signal transduction"/>
    <property type="evidence" value="ECO:0007669"/>
    <property type="project" value="TreeGrafter"/>
</dbReference>
<feature type="signal peptide" evidence="7">
    <location>
        <begin position="1"/>
        <end position="22"/>
    </location>
</feature>
<dbReference type="InterPro" id="IPR004447">
    <property type="entry name" value="Peptidase_S41A"/>
</dbReference>
<gene>
    <name evidence="9" type="ordered locus">Psesu_0289</name>
</gene>
<dbReference type="Gene3D" id="2.30.42.10">
    <property type="match status" value="1"/>
</dbReference>
<feature type="chain" id="PRO_5003214385" evidence="7">
    <location>
        <begin position="23"/>
        <end position="725"/>
    </location>
</feature>
<dbReference type="MEROPS" id="S41.001"/>
<keyword evidence="3 5" id="KW-0378">Hydrolase</keyword>
<evidence type="ECO:0000256" key="2">
    <source>
        <dbReference type="ARBA" id="ARBA00022670"/>
    </source>
</evidence>
<evidence type="ECO:0000313" key="10">
    <source>
        <dbReference type="Proteomes" id="UP000008632"/>
    </source>
</evidence>
<dbReference type="SMART" id="SM00228">
    <property type="entry name" value="PDZ"/>
    <property type="match status" value="1"/>
</dbReference>
<dbReference type="InterPro" id="IPR029045">
    <property type="entry name" value="ClpP/crotonase-like_dom_sf"/>
</dbReference>
<evidence type="ECO:0000256" key="3">
    <source>
        <dbReference type="ARBA" id="ARBA00022801"/>
    </source>
</evidence>
<dbReference type="PROSITE" id="PS50106">
    <property type="entry name" value="PDZ"/>
    <property type="match status" value="1"/>
</dbReference>
<feature type="region of interest" description="Disordered" evidence="6">
    <location>
        <begin position="625"/>
        <end position="648"/>
    </location>
</feature>
<dbReference type="RefSeq" id="WP_013533981.1">
    <property type="nucleotide sequence ID" value="NC_014924.1"/>
</dbReference>
<comment type="similarity">
    <text evidence="1 5">Belongs to the peptidase S41A family.</text>
</comment>
<dbReference type="CDD" id="cd06782">
    <property type="entry name" value="cpPDZ_CPP-like"/>
    <property type="match status" value="1"/>
</dbReference>
<dbReference type="Pfam" id="PF17804">
    <property type="entry name" value="TSP_NTD"/>
    <property type="match status" value="1"/>
</dbReference>
<dbReference type="SUPFAM" id="SSF50156">
    <property type="entry name" value="PDZ domain-like"/>
    <property type="match status" value="1"/>
</dbReference>
<evidence type="ECO:0000259" key="8">
    <source>
        <dbReference type="PROSITE" id="PS50106"/>
    </source>
</evidence>
<evidence type="ECO:0000256" key="7">
    <source>
        <dbReference type="SAM" id="SignalP"/>
    </source>
</evidence>
<dbReference type="AlphaFoldDB" id="E6WPX3"/>
<feature type="domain" description="PDZ" evidence="8">
    <location>
        <begin position="247"/>
        <end position="310"/>
    </location>
</feature>
<dbReference type="InterPro" id="IPR001478">
    <property type="entry name" value="PDZ"/>
</dbReference>
<dbReference type="EC" id="3.4.21.102" evidence="9"/>
<dbReference type="InterPro" id="IPR040573">
    <property type="entry name" value="TSP_N"/>
</dbReference>
<evidence type="ECO:0000256" key="5">
    <source>
        <dbReference type="RuleBase" id="RU004404"/>
    </source>
</evidence>
<dbReference type="STRING" id="743721.Psesu_0289"/>
<accession>E6WPX3</accession>
<dbReference type="GO" id="GO:0030288">
    <property type="term" value="C:outer membrane-bounded periplasmic space"/>
    <property type="evidence" value="ECO:0007669"/>
    <property type="project" value="TreeGrafter"/>
</dbReference>
<dbReference type="SMART" id="SM00245">
    <property type="entry name" value="TSPc"/>
    <property type="match status" value="1"/>
</dbReference>
<evidence type="ECO:0000313" key="9">
    <source>
        <dbReference type="EMBL" id="ADV26151.1"/>
    </source>
</evidence>
<protein>
    <submittedName>
        <fullName evidence="9">Carboxyl-terminal protease</fullName>
        <ecNumber evidence="9">3.4.21.102</ecNumber>
    </submittedName>
</protein>